<gene>
    <name evidence="2" type="ORF">C4K68_26620</name>
</gene>
<evidence type="ECO:0000313" key="3">
    <source>
        <dbReference type="Proteomes" id="UP000238196"/>
    </source>
</evidence>
<comment type="caution">
    <text evidence="2">The sequence shown here is derived from an EMBL/GenBank/DDBJ whole genome shotgun (WGS) entry which is preliminary data.</text>
</comment>
<dbReference type="Proteomes" id="UP000238196">
    <property type="component" value="Unassembled WGS sequence"/>
</dbReference>
<evidence type="ECO:0000313" key="2">
    <source>
        <dbReference type="EMBL" id="PPC74237.1"/>
    </source>
</evidence>
<organism evidence="2 3">
    <name type="scientific">Proteobacteria bacterium 228</name>
    <dbReference type="NCBI Taxonomy" id="2083153"/>
    <lineage>
        <taxon>Bacteria</taxon>
        <taxon>Pseudomonadati</taxon>
        <taxon>Pseudomonadota</taxon>
    </lineage>
</organism>
<feature type="chain" id="PRO_5015597591" evidence="1">
    <location>
        <begin position="19"/>
        <end position="203"/>
    </location>
</feature>
<proteinExistence type="predicted"/>
<protein>
    <submittedName>
        <fullName evidence="2">Uncharacterized protein</fullName>
    </submittedName>
</protein>
<reference evidence="2 3" key="1">
    <citation type="submission" date="2018-02" db="EMBL/GenBank/DDBJ databases">
        <title>novel marine gammaproteobacteria from coastal saline agro ecosystem.</title>
        <authorList>
            <person name="Krishnan R."/>
            <person name="Ramesh Kumar N."/>
        </authorList>
    </citation>
    <scope>NUCLEOTIDE SEQUENCE [LARGE SCALE GENOMIC DNA]</scope>
    <source>
        <strain evidence="2 3">228</strain>
    </source>
</reference>
<evidence type="ECO:0000256" key="1">
    <source>
        <dbReference type="SAM" id="SignalP"/>
    </source>
</evidence>
<sequence>MCYHHSLLTACLFGSVLALTGCQQQLTRPIAEDMRDSSGQFDGQWQGQAWSTISSDIQHMNMGSTVRTYCDRFADDLNLSVSNGWVTATVRSAQPLTFKVPVSTTGEFYGAVDVTGGKWFVDGSLPIFTSKRHLVISGVFNSASNNVSGYVKTTPVDENVGCRGQFVASRGTAFHGAPQGLPGYTGSGELHEVGGDDPIIIVR</sequence>
<dbReference type="AlphaFoldDB" id="A0A2S5KHE1"/>
<feature type="signal peptide" evidence="1">
    <location>
        <begin position="1"/>
        <end position="18"/>
    </location>
</feature>
<name>A0A2S5KHE1_9PROT</name>
<accession>A0A2S5KHE1</accession>
<dbReference type="EMBL" id="PRLP01000154">
    <property type="protein sequence ID" value="PPC74237.1"/>
    <property type="molecule type" value="Genomic_DNA"/>
</dbReference>
<keyword evidence="1" id="KW-0732">Signal</keyword>